<dbReference type="FunFam" id="1.20.5.340:FF:000013">
    <property type="entry name" value="Myosin heavy chain"/>
    <property type="match status" value="1"/>
</dbReference>
<keyword evidence="3" id="KW-0787">Thick filament</keyword>
<dbReference type="PRINTS" id="PR00193">
    <property type="entry name" value="MYOSINHEAVY"/>
</dbReference>
<dbReference type="Proteomes" id="UP000694402">
    <property type="component" value="Unassembled WGS sequence"/>
</dbReference>
<dbReference type="InterPro" id="IPR001609">
    <property type="entry name" value="Myosin_head_motor_dom-like"/>
</dbReference>
<proteinExistence type="inferred from homology"/>
<keyword evidence="5 12" id="KW-0547">Nucleotide-binding</keyword>
<evidence type="ECO:0000256" key="1">
    <source>
        <dbReference type="ARBA" id="ARBA00004657"/>
    </source>
</evidence>
<dbReference type="Gene3D" id="1.20.120.720">
    <property type="entry name" value="Myosin VI head, motor domain, U50 subdomain"/>
    <property type="match status" value="1"/>
</dbReference>
<dbReference type="Gene3D" id="1.20.5.4820">
    <property type="match status" value="1"/>
</dbReference>
<accession>A0AAZ3RM92</accession>
<dbReference type="Gene3D" id="1.10.10.820">
    <property type="match status" value="1"/>
</dbReference>
<reference evidence="17" key="1">
    <citation type="journal article" date="2018" name="PLoS ONE">
        <title>Chinook salmon (Oncorhynchus tshawytscha) genome and transcriptome.</title>
        <authorList>
            <person name="Christensen K.A."/>
            <person name="Leong J.S."/>
            <person name="Sakhrani D."/>
            <person name="Biagi C.A."/>
            <person name="Minkley D.R."/>
            <person name="Withler R.E."/>
            <person name="Rondeau E.B."/>
            <person name="Koop B.F."/>
            <person name="Devlin R.H."/>
        </authorList>
    </citation>
    <scope>NUCLEOTIDE SEQUENCE [LARGE SCALE GENOMIC DNA]</scope>
</reference>
<feature type="domain" description="Myosin motor" evidence="15">
    <location>
        <begin position="91"/>
        <end position="780"/>
    </location>
</feature>
<keyword evidence="4" id="KW-0963">Cytoplasm</keyword>
<dbReference type="GO" id="GO:0032982">
    <property type="term" value="C:myosin filament"/>
    <property type="evidence" value="ECO:0007669"/>
    <property type="project" value="UniProtKB-KW"/>
</dbReference>
<dbReference type="FunFam" id="1.20.5.370:FF:000007">
    <property type="entry name" value="Myosin heavy chain"/>
    <property type="match status" value="1"/>
</dbReference>
<evidence type="ECO:0000256" key="12">
    <source>
        <dbReference type="PROSITE-ProRule" id="PRU00782"/>
    </source>
</evidence>
<dbReference type="FunFam" id="1.20.5.340:FF:000003">
    <property type="entry name" value="Myosin heavy chain"/>
    <property type="match status" value="1"/>
</dbReference>
<dbReference type="CDD" id="cd01377">
    <property type="entry name" value="MYSc_class_II"/>
    <property type="match status" value="1"/>
</dbReference>
<keyword evidence="6 12" id="KW-0067">ATP-binding</keyword>
<comment type="similarity">
    <text evidence="2 12">Belongs to the TRAFAC class myosin-kinesin ATPase superfamily. Myosin family.</text>
</comment>
<evidence type="ECO:0000256" key="7">
    <source>
        <dbReference type="ARBA" id="ARBA00023054"/>
    </source>
</evidence>
<evidence type="ECO:0000256" key="6">
    <source>
        <dbReference type="ARBA" id="ARBA00022840"/>
    </source>
</evidence>
<dbReference type="InterPro" id="IPR002928">
    <property type="entry name" value="Myosin_tail"/>
</dbReference>
<dbReference type="FunFam" id="1.20.58.530:FF:000001">
    <property type="entry name" value="Myosin heavy chain"/>
    <property type="match status" value="1"/>
</dbReference>
<evidence type="ECO:0000256" key="14">
    <source>
        <dbReference type="SAM" id="MobiDB-lite"/>
    </source>
</evidence>
<dbReference type="PANTHER" id="PTHR45615:SF44">
    <property type="entry name" value="MYOSIN HEAVY CHAIN 4-RELATED"/>
    <property type="match status" value="1"/>
</dbReference>
<evidence type="ECO:0000256" key="3">
    <source>
        <dbReference type="ARBA" id="ARBA00022433"/>
    </source>
</evidence>
<evidence type="ECO:0000256" key="13">
    <source>
        <dbReference type="SAM" id="Coils"/>
    </source>
</evidence>
<dbReference type="Gene3D" id="1.20.58.530">
    <property type="match status" value="1"/>
</dbReference>
<name>A0AAZ3RM92_ONCTS</name>
<reference evidence="16" key="3">
    <citation type="submission" date="2025-09" db="UniProtKB">
        <authorList>
            <consortium name="Ensembl"/>
        </authorList>
    </citation>
    <scope>IDENTIFICATION</scope>
</reference>
<dbReference type="InterPro" id="IPR036961">
    <property type="entry name" value="Kinesin_motor_dom_sf"/>
</dbReference>
<dbReference type="Gene3D" id="6.10.250.2420">
    <property type="match status" value="1"/>
</dbReference>
<dbReference type="GeneTree" id="ENSGT00940000163461"/>
<dbReference type="FunFam" id="1.20.5.340:FF:000002">
    <property type="entry name" value="Myosin heavy chain"/>
    <property type="match status" value="1"/>
</dbReference>
<evidence type="ECO:0000256" key="4">
    <source>
        <dbReference type="ARBA" id="ARBA00022490"/>
    </source>
</evidence>
<dbReference type="Gene3D" id="1.20.5.340">
    <property type="match status" value="5"/>
</dbReference>
<dbReference type="SUPFAM" id="SSF52540">
    <property type="entry name" value="P-loop containing nucleoside triphosphate hydrolases"/>
    <property type="match status" value="1"/>
</dbReference>
<dbReference type="FunFam" id="1.20.5.370:FF:000001">
    <property type="entry name" value="Myosin heavy chain"/>
    <property type="match status" value="1"/>
</dbReference>
<dbReference type="Gene3D" id="2.30.30.360">
    <property type="entry name" value="Myosin S1 fragment, N-terminal"/>
    <property type="match status" value="1"/>
</dbReference>
<dbReference type="GO" id="GO:0051015">
    <property type="term" value="F:actin filament binding"/>
    <property type="evidence" value="ECO:0007669"/>
    <property type="project" value="InterPro"/>
</dbReference>
<evidence type="ECO:0000256" key="5">
    <source>
        <dbReference type="ARBA" id="ARBA00022741"/>
    </source>
</evidence>
<dbReference type="PROSITE" id="PS51456">
    <property type="entry name" value="MYOSIN_MOTOR"/>
    <property type="match status" value="1"/>
</dbReference>
<protein>
    <recommendedName>
        <fullName evidence="15">Myosin motor domain-containing protein</fullName>
    </recommendedName>
</protein>
<dbReference type="Ensembl" id="ENSOTST00005120983.1">
    <property type="protein sequence ID" value="ENSOTSP00005141400.1"/>
    <property type="gene ID" value="ENSOTSG00005066952.1"/>
</dbReference>
<feature type="region of interest" description="Disordered" evidence="14">
    <location>
        <begin position="1881"/>
        <end position="1909"/>
    </location>
</feature>
<feature type="region of interest" description="Actin-binding" evidence="12">
    <location>
        <begin position="657"/>
        <end position="679"/>
    </location>
</feature>
<dbReference type="Pfam" id="PF01576">
    <property type="entry name" value="Myosin_tail_1"/>
    <property type="match status" value="1"/>
</dbReference>
<dbReference type="GO" id="GO:0030016">
    <property type="term" value="C:myofibril"/>
    <property type="evidence" value="ECO:0007669"/>
    <property type="project" value="UniProtKB-SubCell"/>
</dbReference>
<dbReference type="SMART" id="SM00242">
    <property type="entry name" value="MYSc"/>
    <property type="match status" value="1"/>
</dbReference>
<evidence type="ECO:0000256" key="8">
    <source>
        <dbReference type="ARBA" id="ARBA00023123"/>
    </source>
</evidence>
<dbReference type="InterPro" id="IPR008989">
    <property type="entry name" value="Myosin_S1_N"/>
</dbReference>
<dbReference type="InterPro" id="IPR027417">
    <property type="entry name" value="P-loop_NTPase"/>
</dbReference>
<dbReference type="GO" id="GO:0016460">
    <property type="term" value="C:myosin II complex"/>
    <property type="evidence" value="ECO:0007669"/>
    <property type="project" value="TreeGrafter"/>
</dbReference>
<keyword evidence="11 12" id="KW-0009">Actin-binding</keyword>
<evidence type="ECO:0000259" key="15">
    <source>
        <dbReference type="PROSITE" id="PS51456"/>
    </source>
</evidence>
<dbReference type="FunFam" id="1.20.5.4820:FF:000001">
    <property type="entry name" value="Myosin heavy chain"/>
    <property type="match status" value="1"/>
</dbReference>
<dbReference type="SUPFAM" id="SSF90257">
    <property type="entry name" value="Myosin rod fragments"/>
    <property type="match status" value="4"/>
</dbReference>
<evidence type="ECO:0000256" key="10">
    <source>
        <dbReference type="ARBA" id="ARBA00023179"/>
    </source>
</evidence>
<evidence type="ECO:0000256" key="11">
    <source>
        <dbReference type="ARBA" id="ARBA00023203"/>
    </source>
</evidence>
<gene>
    <name evidence="16" type="primary">LOC112260920</name>
</gene>
<feature type="coiled-coil region" evidence="13">
    <location>
        <begin position="844"/>
        <end position="1243"/>
    </location>
</feature>
<dbReference type="FunFam" id="1.20.5.370:FF:000002">
    <property type="entry name" value="Myosin heavy chain"/>
    <property type="match status" value="1"/>
</dbReference>
<dbReference type="FunFam" id="1.20.5.340:FF:000006">
    <property type="entry name" value="Myosin heavy chain"/>
    <property type="match status" value="1"/>
</dbReference>
<dbReference type="FunFam" id="3.40.850.10:FF:000024">
    <property type="entry name" value="Myosin heavy chain, isoform J"/>
    <property type="match status" value="1"/>
</dbReference>
<dbReference type="FunFam" id="1.20.5.370:FF:000008">
    <property type="entry name" value="Myosin heavy chain"/>
    <property type="match status" value="1"/>
</dbReference>
<evidence type="ECO:0000313" key="16">
    <source>
        <dbReference type="Ensembl" id="ENSOTSP00005141400.1"/>
    </source>
</evidence>
<reference evidence="16" key="2">
    <citation type="submission" date="2025-08" db="UniProtKB">
        <authorList>
            <consortium name="Ensembl"/>
        </authorList>
    </citation>
    <scope>IDENTIFICATION</scope>
</reference>
<evidence type="ECO:0000256" key="9">
    <source>
        <dbReference type="ARBA" id="ARBA00023175"/>
    </source>
</evidence>
<dbReference type="GO" id="GO:0000146">
    <property type="term" value="F:microfilament motor activity"/>
    <property type="evidence" value="ECO:0007669"/>
    <property type="project" value="TreeGrafter"/>
</dbReference>
<dbReference type="FunFam" id="1.10.10.820:FF:000001">
    <property type="entry name" value="Myosin heavy chain"/>
    <property type="match status" value="1"/>
</dbReference>
<dbReference type="Gene3D" id="1.20.5.370">
    <property type="match status" value="5"/>
</dbReference>
<sequence length="1909" mass="218652">MSTDAEMQIYGKAALYLRKPERERMEAQAMPFDSKNACYVTDKVELYLKGLVTARADGKCTVTVTKPDGSKEEGKEFKEADIYQMNPPKYDKIEDMAMMTYLNEASVLYNLKERYAAWMIYTYSGLFCATVNPYKWLPVYDEEVVNAYRGKKRMEAPPHIFSVSDNAFQFMMIDKENQSILITGESGAGKTVNTKRVIQYFATIAVSGSKKEVDPSKMKGSLEDQIIAANPLLESYGNAKTVRNDNSSRFGKFIRIHFQAGKLAKADIETYLLEKSRVAFQLPDERGYHIFYQLMTGHKPELVEMTLLTTNPYDFPMISQGHIAVPSINDKEELDATDDAITILGFTNDEKLSIYKLTGAVTHHGNLKFKQKQREEQAEPDGTEVADKIGYLLGLNSAELLKCLCYPRVKVGNEYVTKGQTVAQVYNAVMALAKSIYERMFLWMVIRINEMLDTKNPRQFYIGVLDIAGFEIFDYNSMEQLCINFTNEKLQQFFNHTMFVLEQEEYKKEGIVWEFIDFGMDLAACIELIEKPLGIFSILEEECMFPKASDTTFKNKLNDQHLGKTKAFEKPKPAKGKPEAHFSLVHYAGTVDYNITGWLDKNKDPLNESVILMYGKASVKLLATLYPAAPPEDKAKKGGKKKGGSMQTVSSQFRENLHKLMTNLRSTHPHFVRCLIPNESKTPGLMENFLVIHQLRCNGVLEGIRICRKGFPSRIIYADFKQRYKVLNASVIPEGQFMDNKKASEKLLGSIDVNHEDYKFGHTKVFFKAGLLGVLEEMRDEKLAALVGMVQALSRGFLMRREFSKMMERRESIFSIQYNIRSFMNVKTWPWMKLYFKIKPLLQSAETEKELANMKENYEKMKTDLAKALATKKHLEEKLVALVQERADLALQVASEGESLNDAEERCEGLIKSKIQLEDECSELKKDIDDLELTLAKVEKEKHATENKVKNLTEEMASLDESVAKLTKEKKALQEAHQQTLDDLQAEEDKVNTLTKAKTKLEQQVDDLEGSLEQEKKLRMDLERAKRKLEGDLKLAQESIMDLENDKQQSDEKIKKKEFETSQLLSKVEDEQSLGAQLQKKIKELQARIEELEEEIEAERAARAKVEKQRADLSRELEEISERLEEAGGATAAQIDMNKKREAEFQKLRRDLEESTLQHEATAAALRKKQADSVAELGEQIDNLQRVKQKLEKEKSEYKMEIDDLSSNMEAVAKAKGNLEKMCRTLEDQLSELKTKNDENVRQVNDISGQRARLLTENGEFGRQLEEKEALVSQLTRGKQAFTQQVEELKRQIEEEVKAKNALAHGVQSARHDCDLLREQFEEEQEAKAELQRGMSKANSEVAQWRTKYETDAIQRTEELEEAKKKLAQRLQDAEETIEATNSKCSSLEKTKQRLQGEVEDLMIDVERANAMAANLDKKQRNFDKVLAEWKQKYEEGQAELEGAQKEARSMSTELFKLKNSYEEALDHLETLKRENKNLQQEISDLTEQIGETGKSIHELEKAKKTVETEKSEIQTALEEAEGTLEHEESKILRVQLELNQIKGEVDRKLAEKDEEMEQIKRNSQRMIDSMQSTLDSEVRSRNDALRVKKKMEGDLNEMEIQLSHSNRQAAEAQKQLRNVQGLLKDAQLHLDDAVRASEDMKEQVAMVERRNGLMVAEIEELRVALEQTERGRKVAETELVDASERVGLLHSQNTSLLNTKKKLETDLVQVQGEVDDIVQEARNAEEKAKKAITDAAMMAEELKKEQDTSSHLERMKKNLEITVKDLQHRLDEAENLAMKGGKKQLQKLESRVRELETEVEAEQRRGADAVKGVRKYERRVKELTYQTEEDRKNVGRLQDLVDKLQMKVKAYKRQAEEAEEQANGHMSKFRKVQHELEEAEERADIAETQVNKLRAKSRSTGKGKEVAE</sequence>
<evidence type="ECO:0000256" key="2">
    <source>
        <dbReference type="ARBA" id="ARBA00008314"/>
    </source>
</evidence>
<dbReference type="FunFam" id="1.20.120.720:FF:000001">
    <property type="entry name" value="Myosin heavy chain, muscle"/>
    <property type="match status" value="1"/>
</dbReference>
<evidence type="ECO:0000313" key="17">
    <source>
        <dbReference type="Proteomes" id="UP000694402"/>
    </source>
</evidence>
<keyword evidence="9 12" id="KW-0505">Motor protein</keyword>
<dbReference type="InterPro" id="IPR014751">
    <property type="entry name" value="XRCC4-like_C"/>
</dbReference>
<dbReference type="Gene3D" id="3.40.850.10">
    <property type="entry name" value="Kinesin motor domain"/>
    <property type="match status" value="1"/>
</dbReference>
<dbReference type="PROSITE" id="PS50096">
    <property type="entry name" value="IQ"/>
    <property type="match status" value="1"/>
</dbReference>
<feature type="coiled-coil region" evidence="13">
    <location>
        <begin position="1272"/>
        <end position="1806"/>
    </location>
</feature>
<comment type="subcellular location">
    <subcellularLocation>
        <location evidence="1">Cytoplasm</location>
        <location evidence="1">Myofibril</location>
    </subcellularLocation>
</comment>
<keyword evidence="17" id="KW-1185">Reference proteome</keyword>
<dbReference type="PANTHER" id="PTHR45615">
    <property type="entry name" value="MYOSIN HEAVY CHAIN, NON-MUSCLE"/>
    <property type="match status" value="1"/>
</dbReference>
<dbReference type="GO" id="GO:0005524">
    <property type="term" value="F:ATP binding"/>
    <property type="evidence" value="ECO:0007669"/>
    <property type="project" value="UniProtKB-UniRule"/>
</dbReference>
<dbReference type="SUPFAM" id="SSF57997">
    <property type="entry name" value="Tropomyosin"/>
    <property type="match status" value="1"/>
</dbReference>
<keyword evidence="7 13" id="KW-0175">Coiled coil</keyword>
<organism evidence="16 17">
    <name type="scientific">Oncorhynchus tshawytscha</name>
    <name type="common">Chinook salmon</name>
    <name type="synonym">Salmo tshawytscha</name>
    <dbReference type="NCBI Taxonomy" id="74940"/>
    <lineage>
        <taxon>Eukaryota</taxon>
        <taxon>Metazoa</taxon>
        <taxon>Chordata</taxon>
        <taxon>Craniata</taxon>
        <taxon>Vertebrata</taxon>
        <taxon>Euteleostomi</taxon>
        <taxon>Actinopterygii</taxon>
        <taxon>Neopterygii</taxon>
        <taxon>Teleostei</taxon>
        <taxon>Protacanthopterygii</taxon>
        <taxon>Salmoniformes</taxon>
        <taxon>Salmonidae</taxon>
        <taxon>Salmoninae</taxon>
        <taxon>Oncorhynchus</taxon>
    </lineage>
</organism>
<dbReference type="Pfam" id="PF00063">
    <property type="entry name" value="Myosin_head"/>
    <property type="match status" value="1"/>
</dbReference>
<keyword evidence="8 12" id="KW-0518">Myosin</keyword>
<keyword evidence="10" id="KW-0514">Muscle protein</keyword>
<dbReference type="FunFam" id="1.20.5.370:FF:000003">
    <property type="entry name" value="Myosin heavy chain"/>
    <property type="match status" value="1"/>
</dbReference>
<feature type="binding site" evidence="12">
    <location>
        <begin position="184"/>
        <end position="191"/>
    </location>
    <ligand>
        <name>ATP</name>
        <dbReference type="ChEBI" id="CHEBI:30616"/>
    </ligand>
</feature>